<proteinExistence type="predicted"/>
<name>A0A316UK94_9BASI</name>
<organism evidence="2 3">
    <name type="scientific">Jaminaea rosea</name>
    <dbReference type="NCBI Taxonomy" id="1569628"/>
    <lineage>
        <taxon>Eukaryota</taxon>
        <taxon>Fungi</taxon>
        <taxon>Dikarya</taxon>
        <taxon>Basidiomycota</taxon>
        <taxon>Ustilaginomycotina</taxon>
        <taxon>Exobasidiomycetes</taxon>
        <taxon>Microstromatales</taxon>
        <taxon>Microstromatales incertae sedis</taxon>
        <taxon>Jaminaea</taxon>
    </lineage>
</organism>
<feature type="region of interest" description="Disordered" evidence="1">
    <location>
        <begin position="274"/>
        <end position="324"/>
    </location>
</feature>
<feature type="compositionally biased region" description="Low complexity" evidence="1">
    <location>
        <begin position="301"/>
        <end position="324"/>
    </location>
</feature>
<keyword evidence="3" id="KW-1185">Reference proteome</keyword>
<feature type="compositionally biased region" description="Basic and acidic residues" evidence="1">
    <location>
        <begin position="279"/>
        <end position="290"/>
    </location>
</feature>
<sequence length="723" mass="80744">MTSLGFTRRLVIDGKGYRFTLPPLGFPDPEGDYATVEVSITDKYFHLLTPLPTYSAQRSEPRLRCPSGEYDTIEVCHAEAIWYLPVLQPQGTSVPETFRVRVRRLPAGGTASQATAGGSYFYFQSSVLMGQVLKDSLKKDDRPDVMRRYTRHSLMEHRRLSSFELIRLREMTSSRSLDYATDKWAFATNIPETAWQPLPAHAMRKGAQRQYVNAARKFHKEAPISSEEWVDALEPQLRGRSKPRQFRTRLFAVSSSVVTDNGRTSSGLASAFSSVSISDKGDNGDKESNDAPRLPEYIDLPTQSPVSAPSSSSTRQSGSQSNSIHSSFEAAYGKGIGPAPTDEQYESILSDPEAQLFEIKLPHGSIATTFMRGTYHLETGLNVNSAFNNRINWVKYVDKVPKGDRVPLRAERADPRLVRKKPYWSADVENGTLSYITSMPAARRKPLWTTLTEPGAGLPCTIKGSTLEVTISKEHRIALPAGHACTPGRALLKMVPVDASRYACQPSAASAEASYFLKHYQLILAQNGKQIPVCEPLSSYLDMELDTLLSILGEFASVEGRPGKILYSVASEPHPSIAACHDVGVRLRDGGARFPIINKGKDRKRIKMPSTAFLHSKWGTFVNIPERDWHKEREVNLRIEVTGGQPQDLVLRVKRSLDGDYGYLEHAFRSRGSFEPIRDDEWKLFWNVATGGGAEPWVGTFFLKIARLSFGREEVLRPAEWLR</sequence>
<gene>
    <name evidence="2" type="ORF">BDZ90DRAFT_267678</name>
</gene>
<evidence type="ECO:0000313" key="2">
    <source>
        <dbReference type="EMBL" id="PWN25722.1"/>
    </source>
</evidence>
<dbReference type="Proteomes" id="UP000245884">
    <property type="component" value="Unassembled WGS sequence"/>
</dbReference>
<accession>A0A316UK94</accession>
<evidence type="ECO:0000256" key="1">
    <source>
        <dbReference type="SAM" id="MobiDB-lite"/>
    </source>
</evidence>
<dbReference type="EMBL" id="KZ819674">
    <property type="protein sequence ID" value="PWN25722.1"/>
    <property type="molecule type" value="Genomic_DNA"/>
</dbReference>
<evidence type="ECO:0000313" key="3">
    <source>
        <dbReference type="Proteomes" id="UP000245884"/>
    </source>
</evidence>
<dbReference type="GeneID" id="37030534"/>
<dbReference type="AlphaFoldDB" id="A0A316UK94"/>
<protein>
    <submittedName>
        <fullName evidence="2">Uncharacterized protein</fullName>
    </submittedName>
</protein>
<reference evidence="2 3" key="1">
    <citation type="journal article" date="2018" name="Mol. Biol. Evol.">
        <title>Broad Genomic Sampling Reveals a Smut Pathogenic Ancestry of the Fungal Clade Ustilaginomycotina.</title>
        <authorList>
            <person name="Kijpornyongpan T."/>
            <person name="Mondo S.J."/>
            <person name="Barry K."/>
            <person name="Sandor L."/>
            <person name="Lee J."/>
            <person name="Lipzen A."/>
            <person name="Pangilinan J."/>
            <person name="LaButti K."/>
            <person name="Hainaut M."/>
            <person name="Henrissat B."/>
            <person name="Grigoriev I.V."/>
            <person name="Spatafora J.W."/>
            <person name="Aime M.C."/>
        </authorList>
    </citation>
    <scope>NUCLEOTIDE SEQUENCE [LARGE SCALE GENOMIC DNA]</scope>
    <source>
        <strain evidence="2 3">MCA 5214</strain>
    </source>
</reference>
<dbReference type="RefSeq" id="XP_025360334.1">
    <property type="nucleotide sequence ID" value="XM_025508711.1"/>
</dbReference>